<reference evidence="1 2" key="1">
    <citation type="submission" date="2019-02" db="EMBL/GenBank/DDBJ databases">
        <title>Deep-cultivation of Planctomycetes and their phenomic and genomic characterization uncovers novel biology.</title>
        <authorList>
            <person name="Wiegand S."/>
            <person name="Jogler M."/>
            <person name="Boedeker C."/>
            <person name="Pinto D."/>
            <person name="Vollmers J."/>
            <person name="Rivas-Marin E."/>
            <person name="Kohn T."/>
            <person name="Peeters S.H."/>
            <person name="Heuer A."/>
            <person name="Rast P."/>
            <person name="Oberbeckmann S."/>
            <person name="Bunk B."/>
            <person name="Jeske O."/>
            <person name="Meyerdierks A."/>
            <person name="Storesund J.E."/>
            <person name="Kallscheuer N."/>
            <person name="Luecker S."/>
            <person name="Lage O.M."/>
            <person name="Pohl T."/>
            <person name="Merkel B.J."/>
            <person name="Hornburger P."/>
            <person name="Mueller R.-W."/>
            <person name="Bruemmer F."/>
            <person name="Labrenz M."/>
            <person name="Spormann A.M."/>
            <person name="Op Den Camp H."/>
            <person name="Overmann J."/>
            <person name="Amann R."/>
            <person name="Jetten M.S.M."/>
            <person name="Mascher T."/>
            <person name="Medema M.H."/>
            <person name="Devos D.P."/>
            <person name="Kaster A.-K."/>
            <person name="Ovreas L."/>
            <person name="Rohde M."/>
            <person name="Galperin M.Y."/>
            <person name="Jogler C."/>
        </authorList>
    </citation>
    <scope>NUCLEOTIDE SEQUENCE [LARGE SCALE GENOMIC DNA]</scope>
    <source>
        <strain evidence="1 2">Pla52n</strain>
    </source>
</reference>
<dbReference type="EMBL" id="SJPN01000007">
    <property type="protein sequence ID" value="TWT94606.1"/>
    <property type="molecule type" value="Genomic_DNA"/>
</dbReference>
<dbReference type="InterPro" id="IPR006311">
    <property type="entry name" value="TAT_signal"/>
</dbReference>
<dbReference type="PROSITE" id="PS51318">
    <property type="entry name" value="TAT"/>
    <property type="match status" value="1"/>
</dbReference>
<accession>A0A5C6A599</accession>
<proteinExistence type="predicted"/>
<dbReference type="PANTHER" id="PTHR43737:SF1">
    <property type="entry name" value="DUF1501 DOMAIN-CONTAINING PROTEIN"/>
    <property type="match status" value="1"/>
</dbReference>
<keyword evidence="2" id="KW-1185">Reference proteome</keyword>
<dbReference type="RefSeq" id="WP_146522435.1">
    <property type="nucleotide sequence ID" value="NZ_CP151726.1"/>
</dbReference>
<organism evidence="1 2">
    <name type="scientific">Stieleria varia</name>
    <dbReference type="NCBI Taxonomy" id="2528005"/>
    <lineage>
        <taxon>Bacteria</taxon>
        <taxon>Pseudomonadati</taxon>
        <taxon>Planctomycetota</taxon>
        <taxon>Planctomycetia</taxon>
        <taxon>Pirellulales</taxon>
        <taxon>Pirellulaceae</taxon>
        <taxon>Stieleria</taxon>
    </lineage>
</organism>
<evidence type="ECO:0000313" key="2">
    <source>
        <dbReference type="Proteomes" id="UP000320176"/>
    </source>
</evidence>
<comment type="caution">
    <text evidence="1">The sequence shown here is derived from an EMBL/GenBank/DDBJ whole genome shotgun (WGS) entry which is preliminary data.</text>
</comment>
<dbReference type="Proteomes" id="UP000320176">
    <property type="component" value="Unassembled WGS sequence"/>
</dbReference>
<dbReference type="InterPro" id="IPR010869">
    <property type="entry name" value="DUF1501"/>
</dbReference>
<dbReference type="Pfam" id="PF07394">
    <property type="entry name" value="DUF1501"/>
    <property type="match status" value="1"/>
</dbReference>
<dbReference type="SUPFAM" id="SSF53649">
    <property type="entry name" value="Alkaline phosphatase-like"/>
    <property type="match status" value="1"/>
</dbReference>
<gene>
    <name evidence="1" type="ORF">Pla52n_54270</name>
</gene>
<dbReference type="AlphaFoldDB" id="A0A5C6A599"/>
<evidence type="ECO:0008006" key="3">
    <source>
        <dbReference type="Google" id="ProtNLM"/>
    </source>
</evidence>
<protein>
    <recommendedName>
        <fullName evidence="3">DUF1501 domain-containing protein</fullName>
    </recommendedName>
</protein>
<dbReference type="InterPro" id="IPR017850">
    <property type="entry name" value="Alkaline_phosphatase_core_sf"/>
</dbReference>
<sequence>MLTLQGSASRFCDGRSRRSFLKIGGLSFGIGGLSLADLYRAEAASEKPKSHKSIINIFLAGGPPHQDMWDIKTDAPSEIRGEFRPINTNVDGIQICEVFPQLAGLMDKAAIIRSVVGCHGGHEAYQCFTGWDKNSLKNVGGRPSIGAAVSKLFGPVDPSVPPFVGLAAKTRHVPWSDPGHAGFLGAAYTPFKPDGPGMANMTLNGITLERLADRRRLLTKLDTLRRDTDITGAMDGMDAFGQRALDVLTSSRLVDALDLSKEDPKWVERYGDGKPYQFQYDGAPTCNEQLLIARRLIEVGVRVVSLSFGRWDSHSQNFDLVRDHGGKLDQCLSALIEDLDQRGMLDDVTIAVWGEFGRTPQINGNAGRDHWTNVSSAFLAGGGLRTGQVIGSTDRMGGEALERPVHMQDIVATLYHSLGIDTHTVTIPDPTGRPQYLVEHDPIAELI</sequence>
<evidence type="ECO:0000313" key="1">
    <source>
        <dbReference type="EMBL" id="TWT94606.1"/>
    </source>
</evidence>
<dbReference type="OrthoDB" id="127333at2"/>
<dbReference type="PANTHER" id="PTHR43737">
    <property type="entry name" value="BLL7424 PROTEIN"/>
    <property type="match status" value="1"/>
</dbReference>
<name>A0A5C6A599_9BACT</name>